<protein>
    <submittedName>
        <fullName evidence="1">Uncharacterized protein</fullName>
    </submittedName>
</protein>
<comment type="caution">
    <text evidence="1">The sequence shown here is derived from an EMBL/GenBank/DDBJ whole genome shotgun (WGS) entry which is preliminary data.</text>
</comment>
<organism evidence="1 2">
    <name type="scientific">Zizania palustris</name>
    <name type="common">Northern wild rice</name>
    <dbReference type="NCBI Taxonomy" id="103762"/>
    <lineage>
        <taxon>Eukaryota</taxon>
        <taxon>Viridiplantae</taxon>
        <taxon>Streptophyta</taxon>
        <taxon>Embryophyta</taxon>
        <taxon>Tracheophyta</taxon>
        <taxon>Spermatophyta</taxon>
        <taxon>Magnoliopsida</taxon>
        <taxon>Liliopsida</taxon>
        <taxon>Poales</taxon>
        <taxon>Poaceae</taxon>
        <taxon>BOP clade</taxon>
        <taxon>Oryzoideae</taxon>
        <taxon>Oryzeae</taxon>
        <taxon>Zizaniinae</taxon>
        <taxon>Zizania</taxon>
    </lineage>
</organism>
<sequence length="70" mass="7531">MVLPLPPAMAPPLPPFRAPVPLTLMTLSTSPNEGTSVGEDNALLGTRRYVEANLELEDDQGFSRLYTTGC</sequence>
<evidence type="ECO:0000313" key="2">
    <source>
        <dbReference type="Proteomes" id="UP000729402"/>
    </source>
</evidence>
<gene>
    <name evidence="1" type="ORF">GUJ93_ZPchr0004g39327</name>
</gene>
<reference evidence="1" key="1">
    <citation type="journal article" date="2021" name="bioRxiv">
        <title>Whole Genome Assembly and Annotation of Northern Wild Rice, Zizania palustris L., Supports a Whole Genome Duplication in the Zizania Genus.</title>
        <authorList>
            <person name="Haas M."/>
            <person name="Kono T."/>
            <person name="Macchietto M."/>
            <person name="Millas R."/>
            <person name="McGilp L."/>
            <person name="Shao M."/>
            <person name="Duquette J."/>
            <person name="Hirsch C.N."/>
            <person name="Kimball J."/>
        </authorList>
    </citation>
    <scope>NUCLEOTIDE SEQUENCE</scope>
    <source>
        <tissue evidence="1">Fresh leaf tissue</tissue>
    </source>
</reference>
<dbReference type="Proteomes" id="UP000729402">
    <property type="component" value="Unassembled WGS sequence"/>
</dbReference>
<dbReference type="EMBL" id="JAAALK010000285">
    <property type="protein sequence ID" value="KAG8065274.1"/>
    <property type="molecule type" value="Genomic_DNA"/>
</dbReference>
<evidence type="ECO:0000313" key="1">
    <source>
        <dbReference type="EMBL" id="KAG8065274.1"/>
    </source>
</evidence>
<dbReference type="AlphaFoldDB" id="A0A8J5SZN5"/>
<accession>A0A8J5SZN5</accession>
<name>A0A8J5SZN5_ZIZPA</name>
<proteinExistence type="predicted"/>
<dbReference type="OrthoDB" id="721182at2759"/>
<reference evidence="1" key="2">
    <citation type="submission" date="2021-02" db="EMBL/GenBank/DDBJ databases">
        <authorList>
            <person name="Kimball J.A."/>
            <person name="Haas M.W."/>
            <person name="Macchietto M."/>
            <person name="Kono T."/>
            <person name="Duquette J."/>
            <person name="Shao M."/>
        </authorList>
    </citation>
    <scope>NUCLEOTIDE SEQUENCE</scope>
    <source>
        <tissue evidence="1">Fresh leaf tissue</tissue>
    </source>
</reference>
<keyword evidence="2" id="KW-1185">Reference proteome</keyword>